<dbReference type="EMBL" id="JADGJH010002000">
    <property type="protein sequence ID" value="KAJ3105490.1"/>
    <property type="molecule type" value="Genomic_DNA"/>
</dbReference>
<protein>
    <recommendedName>
        <fullName evidence="1">Heterokaryon incompatibility domain-containing protein</fullName>
    </recommendedName>
</protein>
<proteinExistence type="predicted"/>
<dbReference type="InterPro" id="IPR052895">
    <property type="entry name" value="HetReg/Transcr_Mod"/>
</dbReference>
<name>A0AAD5SWG2_9FUNG</name>
<keyword evidence="3" id="KW-1185">Reference proteome</keyword>
<sequence>MFTSDCNCEKHGFRTRGGTNYMAISHIWTEGDWFRSYLQRDMEKLGADGYWLDWDCINQDCQLDVQAQIGQMAQIYKQATAVVIYAGHESEQVDAKELNVYLRELCENCLPWVDGEMEGTEMDYDELIGQHLQSNAYARALMSLLMSNWPTRVWTMQEALMCDNTWFSCGGCLVSINLISDVAYSLSKVWAMSAWRSRQVEAFTAFQVHIDLFPEERNFSAVASRLSGCECYTDIDRLYAIGGLCDITYPEKACSSEDLYKHVVAALSNKGDYTWMVIVTKNYLDLVPLNPAERYLSGRLNNLSLATPAASQSGQVVETRQIIIHTRTLYIFSSFVAALVNAVGIKHAAKLLEIDAGQICGWVDGINDGVKPSDSNYSNINRITCDWSPGGPIVHQALEFKNIGVLNHVEMSIMSLFSRQWSDLLKDLARAAIGSLAIVCSHEGNIMLGIAKSENLVDIPLQLNKKPLVIAAGYICVQVGLLSRKHISMPSGWAIPQLFPLSLSHKVFSDVYSKNQVYTREEQSHALFGVIRGIADQELYESCQQLQLDPTYPIPLNSWLLQKILKEVHLWHTNLPRRLYDTKGRKIVSTKELYIKSFAIVSYVWGSIEHNKTLPDVIGCNWDIHSISAEGLAAVEELTQACGLQYVWVDVLCISQNNAAEKQEEISRMHLYYASATVCLVFTNGLYADIGEFQLAQWAGRLWTLQEAYLALQMLFFTSYGVFTKSQIAHQLQISGTVVGCGDILPTSLFGRQLSVLCDWWGPTPLAIKEQLQIRETTNKAEKFMAVLGLINFLTGGTLQLDSMDVELDEKLVIKSLSSSDAHEWLLTGLVTGSKTEQIEFSKGAYQTLRLEVGAVMTGQNSFPRLDTWTVDHEGKE</sequence>
<dbReference type="PANTHER" id="PTHR24148:SF73">
    <property type="entry name" value="HET DOMAIN PROTEIN (AFU_ORTHOLOGUE AFUA_8G01020)"/>
    <property type="match status" value="1"/>
</dbReference>
<dbReference type="AlphaFoldDB" id="A0AAD5SWG2"/>
<evidence type="ECO:0000259" key="1">
    <source>
        <dbReference type="Pfam" id="PF06985"/>
    </source>
</evidence>
<evidence type="ECO:0000313" key="2">
    <source>
        <dbReference type="EMBL" id="KAJ3105490.1"/>
    </source>
</evidence>
<gene>
    <name evidence="2" type="ORF">HK100_003889</name>
</gene>
<dbReference type="InterPro" id="IPR010730">
    <property type="entry name" value="HET"/>
</dbReference>
<organism evidence="2 3">
    <name type="scientific">Physocladia obscura</name>
    <dbReference type="NCBI Taxonomy" id="109957"/>
    <lineage>
        <taxon>Eukaryota</taxon>
        <taxon>Fungi</taxon>
        <taxon>Fungi incertae sedis</taxon>
        <taxon>Chytridiomycota</taxon>
        <taxon>Chytridiomycota incertae sedis</taxon>
        <taxon>Chytridiomycetes</taxon>
        <taxon>Chytridiales</taxon>
        <taxon>Chytriomycetaceae</taxon>
        <taxon>Physocladia</taxon>
    </lineage>
</organism>
<dbReference type="PANTHER" id="PTHR24148">
    <property type="entry name" value="ANKYRIN REPEAT DOMAIN-CONTAINING PROTEIN 39 HOMOLOG-RELATED"/>
    <property type="match status" value="1"/>
</dbReference>
<feature type="domain" description="Heterokaryon incompatibility" evidence="1">
    <location>
        <begin position="44"/>
        <end position="158"/>
    </location>
</feature>
<accession>A0AAD5SWG2</accession>
<feature type="non-terminal residue" evidence="2">
    <location>
        <position position="877"/>
    </location>
</feature>
<dbReference type="Proteomes" id="UP001211907">
    <property type="component" value="Unassembled WGS sequence"/>
</dbReference>
<comment type="caution">
    <text evidence="2">The sequence shown here is derived from an EMBL/GenBank/DDBJ whole genome shotgun (WGS) entry which is preliminary data.</text>
</comment>
<reference evidence="2" key="1">
    <citation type="submission" date="2020-05" db="EMBL/GenBank/DDBJ databases">
        <title>Phylogenomic resolution of chytrid fungi.</title>
        <authorList>
            <person name="Stajich J.E."/>
            <person name="Amses K."/>
            <person name="Simmons R."/>
            <person name="Seto K."/>
            <person name="Myers J."/>
            <person name="Bonds A."/>
            <person name="Quandt C.A."/>
            <person name="Barry K."/>
            <person name="Liu P."/>
            <person name="Grigoriev I."/>
            <person name="Longcore J.E."/>
            <person name="James T.Y."/>
        </authorList>
    </citation>
    <scope>NUCLEOTIDE SEQUENCE</scope>
    <source>
        <strain evidence="2">JEL0513</strain>
    </source>
</reference>
<dbReference type="Pfam" id="PF06985">
    <property type="entry name" value="HET"/>
    <property type="match status" value="2"/>
</dbReference>
<feature type="domain" description="Heterokaryon incompatibility" evidence="1">
    <location>
        <begin position="598"/>
        <end position="689"/>
    </location>
</feature>
<evidence type="ECO:0000313" key="3">
    <source>
        <dbReference type="Proteomes" id="UP001211907"/>
    </source>
</evidence>